<comment type="function">
    <text evidence="10">Activation of pyruvate formate-lyase under anaerobic conditions by generation of an organic free radical, using S-adenosylmethionine and reduced flavodoxin as cosubstrates to produce 5'-deoxy-adenosine.</text>
</comment>
<evidence type="ECO:0000313" key="13">
    <source>
        <dbReference type="EMBL" id="SBV92453.1"/>
    </source>
</evidence>
<feature type="domain" description="Radical SAM core" evidence="12">
    <location>
        <begin position="33"/>
        <end position="257"/>
    </location>
</feature>
<dbReference type="GO" id="GO:0051539">
    <property type="term" value="F:4 iron, 4 sulfur cluster binding"/>
    <property type="evidence" value="ECO:0007669"/>
    <property type="project" value="UniProtKB-UniRule"/>
</dbReference>
<dbReference type="SUPFAM" id="SSF102114">
    <property type="entry name" value="Radical SAM enzymes"/>
    <property type="match status" value="1"/>
</dbReference>
<evidence type="ECO:0000256" key="5">
    <source>
        <dbReference type="ARBA" id="ARBA00022691"/>
    </source>
</evidence>
<accession>A0A212IZ00</accession>
<dbReference type="GO" id="GO:0046872">
    <property type="term" value="F:metal ion binding"/>
    <property type="evidence" value="ECO:0007669"/>
    <property type="project" value="UniProtKB-UniRule"/>
</dbReference>
<dbReference type="InterPro" id="IPR007197">
    <property type="entry name" value="rSAM"/>
</dbReference>
<dbReference type="PROSITE" id="PS01087">
    <property type="entry name" value="RADICAL_ACTIVATING"/>
    <property type="match status" value="1"/>
</dbReference>
<dbReference type="PROSITE" id="PS51918">
    <property type="entry name" value="RADICAL_SAM"/>
    <property type="match status" value="1"/>
</dbReference>
<evidence type="ECO:0000256" key="11">
    <source>
        <dbReference type="SAM" id="MobiDB-lite"/>
    </source>
</evidence>
<keyword evidence="5 10" id="KW-0949">S-adenosyl-L-methionine</keyword>
<dbReference type="PANTHER" id="PTHR30352">
    <property type="entry name" value="PYRUVATE FORMATE-LYASE-ACTIVATING ENZYME"/>
    <property type="match status" value="1"/>
</dbReference>
<keyword evidence="13" id="KW-0670">Pyruvate</keyword>
<protein>
    <recommendedName>
        <fullName evidence="10">Pyruvate formate-lyase-activating enzyme</fullName>
        <ecNumber evidence="10">1.97.1.4</ecNumber>
    </recommendedName>
</protein>
<evidence type="ECO:0000259" key="12">
    <source>
        <dbReference type="PROSITE" id="PS51918"/>
    </source>
</evidence>
<dbReference type="GO" id="GO:0006006">
    <property type="term" value="P:glucose metabolic process"/>
    <property type="evidence" value="ECO:0007669"/>
    <property type="project" value="UniProtKB-KW"/>
</dbReference>
<dbReference type="InterPro" id="IPR013785">
    <property type="entry name" value="Aldolase_TIM"/>
</dbReference>
<keyword evidence="9 10" id="KW-0411">Iron-sulfur</keyword>
<proteinExistence type="inferred from homology"/>
<dbReference type="Pfam" id="PF04055">
    <property type="entry name" value="Radical_SAM"/>
    <property type="match status" value="1"/>
</dbReference>
<evidence type="ECO:0000256" key="4">
    <source>
        <dbReference type="ARBA" id="ARBA00022526"/>
    </source>
</evidence>
<dbReference type="AlphaFoldDB" id="A0A212IZ00"/>
<keyword evidence="8 10" id="KW-0408">Iron</keyword>
<comment type="subcellular location">
    <subcellularLocation>
        <location evidence="10">Cytoplasm</location>
    </subcellularLocation>
</comment>
<dbReference type="EMBL" id="FLUO01000001">
    <property type="protein sequence ID" value="SBV92453.1"/>
    <property type="molecule type" value="Genomic_DNA"/>
</dbReference>
<organism evidence="13">
    <name type="scientific">uncultured Alphaproteobacteria bacterium</name>
    <dbReference type="NCBI Taxonomy" id="91750"/>
    <lineage>
        <taxon>Bacteria</taxon>
        <taxon>Pseudomonadati</taxon>
        <taxon>Pseudomonadota</taxon>
        <taxon>Alphaproteobacteria</taxon>
        <taxon>environmental samples</taxon>
    </lineage>
</organism>
<evidence type="ECO:0000256" key="6">
    <source>
        <dbReference type="ARBA" id="ARBA00022723"/>
    </source>
</evidence>
<keyword evidence="10" id="KW-0963">Cytoplasm</keyword>
<dbReference type="InterPro" id="IPR034457">
    <property type="entry name" value="Organic_radical-activating"/>
</dbReference>
<keyword evidence="4" id="KW-0313">Glucose metabolism</keyword>
<comment type="similarity">
    <text evidence="2 10">Belongs to the organic radical-activating enzymes family.</text>
</comment>
<evidence type="ECO:0000256" key="2">
    <source>
        <dbReference type="ARBA" id="ARBA00009777"/>
    </source>
</evidence>
<dbReference type="InterPro" id="IPR058240">
    <property type="entry name" value="rSAM_sf"/>
</dbReference>
<comment type="catalytic activity">
    <reaction evidence="10">
        <text>glycyl-[formate C-acetyltransferase] + reduced [flavodoxin] + S-adenosyl-L-methionine = glycin-2-yl radical-[formate C-acetyltransferase] + semiquinone [flavodoxin] + 5'-deoxyadenosine + L-methionine + H(+)</text>
        <dbReference type="Rhea" id="RHEA:19225"/>
        <dbReference type="Rhea" id="RHEA-COMP:10622"/>
        <dbReference type="Rhea" id="RHEA-COMP:12190"/>
        <dbReference type="Rhea" id="RHEA-COMP:12191"/>
        <dbReference type="Rhea" id="RHEA-COMP:14480"/>
        <dbReference type="ChEBI" id="CHEBI:15378"/>
        <dbReference type="ChEBI" id="CHEBI:17319"/>
        <dbReference type="ChEBI" id="CHEBI:29947"/>
        <dbReference type="ChEBI" id="CHEBI:32722"/>
        <dbReference type="ChEBI" id="CHEBI:57618"/>
        <dbReference type="ChEBI" id="CHEBI:57844"/>
        <dbReference type="ChEBI" id="CHEBI:59789"/>
        <dbReference type="ChEBI" id="CHEBI:140311"/>
        <dbReference type="EC" id="1.97.1.4"/>
    </reaction>
</comment>
<reference evidence="13" key="1">
    <citation type="submission" date="2016-04" db="EMBL/GenBank/DDBJ databases">
        <authorList>
            <person name="Evans L.H."/>
            <person name="Alamgir A."/>
            <person name="Owens N."/>
            <person name="Weber N.D."/>
            <person name="Virtaneva K."/>
            <person name="Barbian K."/>
            <person name="Babar A."/>
            <person name="Rosenke K."/>
        </authorList>
    </citation>
    <scope>NUCLEOTIDE SEQUENCE</scope>
    <source>
        <strain evidence="13">86</strain>
    </source>
</reference>
<comment type="function">
    <text evidence="1">Activation of pyruvate formate-lyase 1 under anaerobic conditions by generation of an organic free radical, using S-adenosylmethionine and reduced flavodoxin as cosubstrates to produce 5'-deoxy-adenosine.</text>
</comment>
<dbReference type="GO" id="GO:0043365">
    <property type="term" value="F:[formate-C-acetyltransferase]-activating enzyme activity"/>
    <property type="evidence" value="ECO:0007669"/>
    <property type="project" value="UniProtKB-UniRule"/>
</dbReference>
<keyword evidence="13" id="KW-0456">Lyase</keyword>
<dbReference type="SFLD" id="SFLDS00029">
    <property type="entry name" value="Radical_SAM"/>
    <property type="match status" value="1"/>
</dbReference>
<evidence type="ECO:0000256" key="9">
    <source>
        <dbReference type="ARBA" id="ARBA00023014"/>
    </source>
</evidence>
<dbReference type="InterPro" id="IPR012838">
    <property type="entry name" value="PFL1_activating"/>
</dbReference>
<evidence type="ECO:0000256" key="1">
    <source>
        <dbReference type="ARBA" id="ARBA00002918"/>
    </source>
</evidence>
<dbReference type="GO" id="GO:0016829">
    <property type="term" value="F:lyase activity"/>
    <property type="evidence" value="ECO:0007669"/>
    <property type="project" value="UniProtKB-KW"/>
</dbReference>
<dbReference type="PANTHER" id="PTHR30352:SF5">
    <property type="entry name" value="PYRUVATE FORMATE-LYASE 1-ACTIVATING ENZYME"/>
    <property type="match status" value="1"/>
</dbReference>
<dbReference type="EC" id="1.97.1.4" evidence="10"/>
<keyword evidence="3 10" id="KW-0004">4Fe-4S</keyword>
<name>A0A212IZ00_9PROT</name>
<sequence>MSETQPPHTAPPSAPQPGAEAGFLHSVETGAAVDGPGMRFVYFLSGCMFRCLYCHNPDTWRIGGGRRVSLAEAVAEIAPYARFLRRAGGVTVSGGEPMVQAAFVGALLRKIKARFGLHTALDTQGFLHANMPDDWFDPVDLVLLDIKQIDPAKHRALTGKDAGPSLDCARRLARLGKPMWLRYVLVPGWSDDAADVSALADFLANEVGPTLERVEILPLHHLGAFKWKELGLPYALENTPPPAPELIRATREIFAARGIVAI</sequence>
<dbReference type="InterPro" id="IPR001989">
    <property type="entry name" value="Radical_activat_CS"/>
</dbReference>
<evidence type="ECO:0000256" key="8">
    <source>
        <dbReference type="ARBA" id="ARBA00023004"/>
    </source>
</evidence>
<dbReference type="GO" id="GO:0005737">
    <property type="term" value="C:cytoplasm"/>
    <property type="evidence" value="ECO:0007669"/>
    <property type="project" value="UniProtKB-SubCell"/>
</dbReference>
<dbReference type="Gene3D" id="3.20.20.70">
    <property type="entry name" value="Aldolase class I"/>
    <property type="match status" value="1"/>
</dbReference>
<dbReference type="SFLD" id="SFLDG01066">
    <property type="entry name" value="organic_radical-activating_enz"/>
    <property type="match status" value="1"/>
</dbReference>
<feature type="region of interest" description="Disordered" evidence="11">
    <location>
        <begin position="1"/>
        <end position="21"/>
    </location>
</feature>
<dbReference type="CDD" id="cd01335">
    <property type="entry name" value="Radical_SAM"/>
    <property type="match status" value="1"/>
</dbReference>
<keyword evidence="4" id="KW-0119">Carbohydrate metabolism</keyword>
<evidence type="ECO:0000256" key="3">
    <source>
        <dbReference type="ARBA" id="ARBA00022485"/>
    </source>
</evidence>
<evidence type="ECO:0000256" key="10">
    <source>
        <dbReference type="RuleBase" id="RU362053"/>
    </source>
</evidence>
<comment type="cofactor">
    <cofactor evidence="10">
        <name>[4Fe-4S] cluster</name>
        <dbReference type="ChEBI" id="CHEBI:49883"/>
    </cofactor>
    <text evidence="10">Binds 1 [4Fe-4S] cluster. The cluster is coordinated with 3 cysteines and an exchangeable S-adenosyl-L-methionine.</text>
</comment>
<gene>
    <name evidence="13" type="primary">pflA</name>
    <name evidence="13" type="ORF">KL86APRO_10253</name>
</gene>
<evidence type="ECO:0000256" key="7">
    <source>
        <dbReference type="ARBA" id="ARBA00023002"/>
    </source>
</evidence>
<dbReference type="NCBIfam" id="TIGR02493">
    <property type="entry name" value="PFLA"/>
    <property type="match status" value="1"/>
</dbReference>
<keyword evidence="6 10" id="KW-0479">Metal-binding</keyword>
<keyword evidence="7 10" id="KW-0560">Oxidoreductase</keyword>